<evidence type="ECO:0000313" key="30">
    <source>
        <dbReference type="Proteomes" id="UP000287033"/>
    </source>
</evidence>
<keyword evidence="18 23" id="KW-1015">Disulfide bond</keyword>
<evidence type="ECO:0000256" key="24">
    <source>
        <dbReference type="RuleBase" id="RU363034"/>
    </source>
</evidence>
<comment type="catalytic activity">
    <reaction evidence="1">
        <text>Selective cleavage of Arg-|-Ile bond in factor X to form factor Xa.</text>
        <dbReference type="EC" id="3.4.21.21"/>
    </reaction>
</comment>
<gene>
    <name evidence="29" type="ORF">chiPu_0017375</name>
</gene>
<dbReference type="InterPro" id="IPR000742">
    <property type="entry name" value="EGF"/>
</dbReference>
<keyword evidence="10" id="KW-0356">Hemostasis</keyword>
<dbReference type="InterPro" id="IPR043504">
    <property type="entry name" value="Peptidase_S1_PA_chymotrypsin"/>
</dbReference>
<dbReference type="Pfam" id="PF00594">
    <property type="entry name" value="Gla"/>
    <property type="match status" value="1"/>
</dbReference>
<feature type="domain" description="EGF-like" evidence="26">
    <location>
        <begin position="86"/>
        <end position="122"/>
    </location>
</feature>
<dbReference type="SUPFAM" id="SSF57630">
    <property type="entry name" value="GLA-domain"/>
    <property type="match status" value="1"/>
</dbReference>
<evidence type="ECO:0000256" key="16">
    <source>
        <dbReference type="ARBA" id="ARBA00023084"/>
    </source>
</evidence>
<evidence type="ECO:0000256" key="14">
    <source>
        <dbReference type="ARBA" id="ARBA00022825"/>
    </source>
</evidence>
<dbReference type="PROSITE" id="PS50998">
    <property type="entry name" value="GLA_2"/>
    <property type="match status" value="1"/>
</dbReference>
<dbReference type="InterPro" id="IPR000294">
    <property type="entry name" value="GLA_domain"/>
</dbReference>
<dbReference type="PROSITE" id="PS50026">
    <property type="entry name" value="EGF_3"/>
    <property type="match status" value="1"/>
</dbReference>
<dbReference type="EC" id="3.4.21.21" evidence="3"/>
<dbReference type="Pfam" id="PF00089">
    <property type="entry name" value="Trypsin"/>
    <property type="match status" value="1"/>
</dbReference>
<evidence type="ECO:0000259" key="28">
    <source>
        <dbReference type="PROSITE" id="PS50998"/>
    </source>
</evidence>
<keyword evidence="16" id="KW-0094">Blood coagulation</keyword>
<dbReference type="EMBL" id="BEZZ01001272">
    <property type="protein sequence ID" value="GCC16875.1"/>
    <property type="molecule type" value="Genomic_DNA"/>
</dbReference>
<dbReference type="PROSITE" id="PS00010">
    <property type="entry name" value="ASX_HYDROXYL"/>
    <property type="match status" value="1"/>
</dbReference>
<dbReference type="GO" id="GO:0006508">
    <property type="term" value="P:proteolysis"/>
    <property type="evidence" value="ECO:0007669"/>
    <property type="project" value="UniProtKB-KW"/>
</dbReference>
<dbReference type="PROSITE" id="PS50240">
    <property type="entry name" value="TRYPSIN_DOM"/>
    <property type="match status" value="1"/>
</dbReference>
<dbReference type="GO" id="GO:0004252">
    <property type="term" value="F:serine-type endopeptidase activity"/>
    <property type="evidence" value="ECO:0007669"/>
    <property type="project" value="UniProtKB-EC"/>
</dbReference>
<evidence type="ECO:0000256" key="4">
    <source>
        <dbReference type="ARBA" id="ARBA00015530"/>
    </source>
</evidence>
<keyword evidence="15" id="KW-0106">Calcium</keyword>
<evidence type="ECO:0000259" key="27">
    <source>
        <dbReference type="PROSITE" id="PS50240"/>
    </source>
</evidence>
<dbReference type="PANTHER" id="PTHR24278">
    <property type="entry name" value="COAGULATION FACTOR"/>
    <property type="match status" value="1"/>
</dbReference>
<dbReference type="SMART" id="SM00179">
    <property type="entry name" value="EGF_CA"/>
    <property type="match status" value="1"/>
</dbReference>
<protein>
    <recommendedName>
        <fullName evidence="4">Coagulation factor VII</fullName>
        <ecNumber evidence="3">3.4.21.21</ecNumber>
    </recommendedName>
    <alternativeName>
        <fullName evidence="20">Serum prothrombin conversion accelerator</fullName>
    </alternativeName>
</protein>
<dbReference type="InterPro" id="IPR033116">
    <property type="entry name" value="TRYPSIN_SER"/>
</dbReference>
<sequence length="450" mass="51112">MALFRITVLVSFMLQMFWVTHSAVFLQGSEANGVLHRERRANAGLEELKRGSIERECHEEVCSYEELREVFEDGERTNEFWKIYSDENQCVSNPCQNGGTCQDLFQRYLCRCPKKFEGWNCEIEKTTRIECHFENGNCEQFCTNVVNSSRQCSCTEGYRLGEDGLSCIPEVPYPCGKVPVLMKRPSPSGDFAGLGRIVGGSDALKGEYPWQMLLMYYEEVLCGGVLLNPQWVVTAAHCLQNKKREGFQVIAGEHMLEIEEGTEQVRNISRMILHENYNAETVDSDIALLELSAPVELNDFAVPICLAERDFVLRELNQIRFPTVTGWGRLFDAGIIAQTLQKLRIPLVRTSECRLTTEREITQNMFCAGYRDAKMDSCRGDSGGPLAAQYKGSWFLTGIVSWGEKGCASKGKYGVYTKVYKFIEWIRQYINQGRPTTSPPVLENRTASMR</sequence>
<dbReference type="Proteomes" id="UP000287033">
    <property type="component" value="Unassembled WGS sequence"/>
</dbReference>
<dbReference type="GO" id="GO:0005615">
    <property type="term" value="C:extracellular space"/>
    <property type="evidence" value="ECO:0007669"/>
    <property type="project" value="TreeGrafter"/>
</dbReference>
<dbReference type="STRING" id="137246.A0A401RFH2"/>
<keyword evidence="13 24" id="KW-0378">Hydrolase</keyword>
<evidence type="ECO:0000256" key="11">
    <source>
        <dbReference type="ARBA" id="ARBA00022729"/>
    </source>
</evidence>
<dbReference type="PROSITE" id="PS00134">
    <property type="entry name" value="TRYPSIN_HIS"/>
    <property type="match status" value="1"/>
</dbReference>
<feature type="signal peptide" evidence="25">
    <location>
        <begin position="1"/>
        <end position="22"/>
    </location>
</feature>
<dbReference type="InterPro" id="IPR009003">
    <property type="entry name" value="Peptidase_S1_PA"/>
</dbReference>
<feature type="chain" id="PRO_5018974705" description="Coagulation factor VII" evidence="25">
    <location>
        <begin position="23"/>
        <end position="450"/>
    </location>
</feature>
<evidence type="ECO:0000256" key="17">
    <source>
        <dbReference type="ARBA" id="ARBA00023145"/>
    </source>
</evidence>
<evidence type="ECO:0000256" key="25">
    <source>
        <dbReference type="SAM" id="SignalP"/>
    </source>
</evidence>
<dbReference type="InterPro" id="IPR050442">
    <property type="entry name" value="Peptidase_S1_coag_factors"/>
</dbReference>
<reference evidence="29 30" key="1">
    <citation type="journal article" date="2018" name="Nat. Ecol. Evol.">
        <title>Shark genomes provide insights into elasmobranch evolution and the origin of vertebrates.</title>
        <authorList>
            <person name="Hara Y"/>
            <person name="Yamaguchi K"/>
            <person name="Onimaru K"/>
            <person name="Kadota M"/>
            <person name="Koyanagi M"/>
            <person name="Keeley SD"/>
            <person name="Tatsumi K"/>
            <person name="Tanaka K"/>
            <person name="Motone F"/>
            <person name="Kageyama Y"/>
            <person name="Nozu R"/>
            <person name="Adachi N"/>
            <person name="Nishimura O"/>
            <person name="Nakagawa R"/>
            <person name="Tanegashima C"/>
            <person name="Kiyatake I"/>
            <person name="Matsumoto R"/>
            <person name="Murakumo K"/>
            <person name="Nishida K"/>
            <person name="Terakita A"/>
            <person name="Kuratani S"/>
            <person name="Sato K"/>
            <person name="Hyodo S Kuraku.S."/>
        </authorList>
    </citation>
    <scope>NUCLEOTIDE SEQUENCE [LARGE SCALE GENOMIC DNA]</scope>
</reference>
<dbReference type="InterPro" id="IPR035972">
    <property type="entry name" value="GLA-like_dom_SF"/>
</dbReference>
<evidence type="ECO:0000313" key="29">
    <source>
        <dbReference type="EMBL" id="GCC16875.1"/>
    </source>
</evidence>
<dbReference type="OMA" id="ECHEEVC"/>
<dbReference type="InterPro" id="IPR017857">
    <property type="entry name" value="Coagulation_fac-like_Gla_dom"/>
</dbReference>
<keyword evidence="11 25" id="KW-0732">Signal</keyword>
<dbReference type="SUPFAM" id="SSF57196">
    <property type="entry name" value="EGF/Laminin"/>
    <property type="match status" value="1"/>
</dbReference>
<dbReference type="PROSITE" id="PS00011">
    <property type="entry name" value="GLA_1"/>
    <property type="match status" value="1"/>
</dbReference>
<organism evidence="29 30">
    <name type="scientific">Chiloscyllium punctatum</name>
    <name type="common">Brownbanded bambooshark</name>
    <name type="synonym">Hemiscyllium punctatum</name>
    <dbReference type="NCBI Taxonomy" id="137246"/>
    <lineage>
        <taxon>Eukaryota</taxon>
        <taxon>Metazoa</taxon>
        <taxon>Chordata</taxon>
        <taxon>Craniata</taxon>
        <taxon>Vertebrata</taxon>
        <taxon>Chondrichthyes</taxon>
        <taxon>Elasmobranchii</taxon>
        <taxon>Galeomorphii</taxon>
        <taxon>Galeoidea</taxon>
        <taxon>Orectolobiformes</taxon>
        <taxon>Hemiscylliidae</taxon>
        <taxon>Chiloscyllium</taxon>
    </lineage>
</organism>
<evidence type="ECO:0000259" key="26">
    <source>
        <dbReference type="PROSITE" id="PS50026"/>
    </source>
</evidence>
<dbReference type="InterPro" id="IPR001881">
    <property type="entry name" value="EGF-like_Ca-bd_dom"/>
</dbReference>
<evidence type="ECO:0000256" key="6">
    <source>
        <dbReference type="ARBA" id="ARBA00022525"/>
    </source>
</evidence>
<dbReference type="Gene3D" id="2.40.10.10">
    <property type="entry name" value="Trypsin-like serine proteases"/>
    <property type="match status" value="2"/>
</dbReference>
<dbReference type="Pfam" id="PF00008">
    <property type="entry name" value="EGF"/>
    <property type="match status" value="1"/>
</dbReference>
<dbReference type="InterPro" id="IPR001314">
    <property type="entry name" value="Peptidase_S1A"/>
</dbReference>
<feature type="domain" description="Peptidase S1" evidence="27">
    <location>
        <begin position="197"/>
        <end position="431"/>
    </location>
</feature>
<dbReference type="AlphaFoldDB" id="A0A401RFH2"/>
<evidence type="ECO:0000256" key="19">
    <source>
        <dbReference type="ARBA" id="ARBA00023180"/>
    </source>
</evidence>
<keyword evidence="19" id="KW-0325">Glycoprotein</keyword>
<comment type="function">
    <text evidence="21">Initiates the extrinsic pathway of blood coagulation. Serine protease that circulates in the blood in a zymogen form. Factor VII is converted to factor VIIa by factor Xa, factor XIIa, factor IXa, or thrombin by minor proteolysis. In the presence of tissue factor and calcium ions, factor VIIa then converts factor X to factor Xa by limited proteolysis. Factor VIIa also converts factor IX to factor IXa in the presence of tissue factor and calcium.</text>
</comment>
<evidence type="ECO:0000256" key="22">
    <source>
        <dbReference type="PIRSR" id="PIRSR001143-1"/>
    </source>
</evidence>
<evidence type="ECO:0000256" key="7">
    <source>
        <dbReference type="ARBA" id="ARBA00022536"/>
    </source>
</evidence>
<dbReference type="InterPro" id="IPR018097">
    <property type="entry name" value="EGF_Ca-bd_CS"/>
</dbReference>
<evidence type="ECO:0000256" key="2">
    <source>
        <dbReference type="ARBA" id="ARBA00004613"/>
    </source>
</evidence>
<keyword evidence="7 23" id="KW-0245">EGF-like domain</keyword>
<evidence type="ECO:0000256" key="13">
    <source>
        <dbReference type="ARBA" id="ARBA00022801"/>
    </source>
</evidence>
<comment type="caution">
    <text evidence="29">The sequence shown here is derived from an EMBL/GenBank/DDBJ whole genome shotgun (WGS) entry which is preliminary data.</text>
</comment>
<dbReference type="FunFam" id="2.40.10.10:FF:000003">
    <property type="entry name" value="Transmembrane serine protease 3"/>
    <property type="match status" value="1"/>
</dbReference>
<feature type="active site" description="Charge relay system" evidence="22">
    <location>
        <position position="285"/>
    </location>
</feature>
<dbReference type="Gene3D" id="2.10.25.10">
    <property type="entry name" value="Laminin"/>
    <property type="match status" value="2"/>
</dbReference>
<name>A0A401RFH2_CHIPU</name>
<evidence type="ECO:0000256" key="23">
    <source>
        <dbReference type="PROSITE-ProRule" id="PRU00076"/>
    </source>
</evidence>
<feature type="active site" description="Charge relay system" evidence="22">
    <location>
        <position position="237"/>
    </location>
</feature>
<dbReference type="Pfam" id="PF14670">
    <property type="entry name" value="FXa_inhibition"/>
    <property type="match status" value="1"/>
</dbReference>
<evidence type="ECO:0000256" key="3">
    <source>
        <dbReference type="ARBA" id="ARBA00012069"/>
    </source>
</evidence>
<dbReference type="InterPro" id="IPR018114">
    <property type="entry name" value="TRYPSIN_HIS"/>
</dbReference>
<proteinExistence type="predicted"/>
<keyword evidence="14 24" id="KW-0720">Serine protease</keyword>
<dbReference type="SMART" id="SM00020">
    <property type="entry name" value="Tryp_SPc"/>
    <property type="match status" value="1"/>
</dbReference>
<evidence type="ECO:0000256" key="12">
    <source>
        <dbReference type="ARBA" id="ARBA00022737"/>
    </source>
</evidence>
<keyword evidence="6" id="KW-0964">Secreted</keyword>
<evidence type="ECO:0000256" key="1">
    <source>
        <dbReference type="ARBA" id="ARBA00001355"/>
    </source>
</evidence>
<dbReference type="PANTHER" id="PTHR24278:SF26">
    <property type="entry name" value="COAGULATION FACTOR VII"/>
    <property type="match status" value="1"/>
</dbReference>
<keyword evidence="9" id="KW-0165">Cleavage on pair of basic residues</keyword>
<dbReference type="PRINTS" id="PR00722">
    <property type="entry name" value="CHYMOTRYPSIN"/>
</dbReference>
<dbReference type="PROSITE" id="PS01187">
    <property type="entry name" value="EGF_CA"/>
    <property type="match status" value="1"/>
</dbReference>
<dbReference type="InterPro" id="IPR012224">
    <property type="entry name" value="Pept_S1A_FX"/>
</dbReference>
<dbReference type="CDD" id="cd00054">
    <property type="entry name" value="EGF_CA"/>
    <property type="match status" value="1"/>
</dbReference>
<dbReference type="SMART" id="SM00069">
    <property type="entry name" value="GLA"/>
    <property type="match status" value="1"/>
</dbReference>
<feature type="active site" description="Charge relay system" evidence="22">
    <location>
        <position position="382"/>
    </location>
</feature>
<dbReference type="OrthoDB" id="10004439at2759"/>
<accession>A0A401RFH2</accession>
<dbReference type="FunFam" id="2.10.25.10:FF:000420">
    <property type="entry name" value="Coagulation factor VII"/>
    <property type="match status" value="1"/>
</dbReference>
<dbReference type="CDD" id="cd00190">
    <property type="entry name" value="Tryp_SPc"/>
    <property type="match status" value="1"/>
</dbReference>
<keyword evidence="17" id="KW-0865">Zymogen</keyword>
<feature type="domain" description="Gla" evidence="28">
    <location>
        <begin position="40"/>
        <end position="86"/>
    </location>
</feature>
<dbReference type="FunFam" id="2.10.25.10:FF:000259">
    <property type="entry name" value="Coagulation factor VII"/>
    <property type="match status" value="1"/>
</dbReference>
<keyword evidence="8 24" id="KW-0645">Protease</keyword>
<dbReference type="SMART" id="SM00181">
    <property type="entry name" value="EGF"/>
    <property type="match status" value="2"/>
</dbReference>
<dbReference type="PRINTS" id="PR00010">
    <property type="entry name" value="EGFBLOOD"/>
</dbReference>
<dbReference type="PROSITE" id="PS00022">
    <property type="entry name" value="EGF_1"/>
    <property type="match status" value="1"/>
</dbReference>
<evidence type="ECO:0000256" key="5">
    <source>
        <dbReference type="ARBA" id="ARBA00022479"/>
    </source>
</evidence>
<evidence type="ECO:0000256" key="18">
    <source>
        <dbReference type="ARBA" id="ARBA00023157"/>
    </source>
</evidence>
<keyword evidence="12" id="KW-0677">Repeat</keyword>
<dbReference type="InterPro" id="IPR001254">
    <property type="entry name" value="Trypsin_dom"/>
</dbReference>
<evidence type="ECO:0000256" key="20">
    <source>
        <dbReference type="ARBA" id="ARBA00030307"/>
    </source>
</evidence>
<dbReference type="FunFam" id="4.10.740.10:FF:000001">
    <property type="entry name" value="vitamin K-dependent protein S"/>
    <property type="match status" value="1"/>
</dbReference>
<dbReference type="PRINTS" id="PR00001">
    <property type="entry name" value="GLABLOOD"/>
</dbReference>
<feature type="disulfide bond" evidence="23">
    <location>
        <begin position="112"/>
        <end position="121"/>
    </location>
</feature>
<dbReference type="GO" id="GO:0005509">
    <property type="term" value="F:calcium ion binding"/>
    <property type="evidence" value="ECO:0007669"/>
    <property type="project" value="InterPro"/>
</dbReference>
<dbReference type="SUPFAM" id="SSF50494">
    <property type="entry name" value="Trypsin-like serine proteases"/>
    <property type="match status" value="1"/>
</dbReference>
<comment type="subcellular location">
    <subcellularLocation>
        <location evidence="2">Secreted</location>
    </subcellularLocation>
</comment>
<evidence type="ECO:0000256" key="8">
    <source>
        <dbReference type="ARBA" id="ARBA00022670"/>
    </source>
</evidence>
<keyword evidence="30" id="KW-1185">Reference proteome</keyword>
<dbReference type="PIRSF" id="PIRSF001143">
    <property type="entry name" value="Factor_X"/>
    <property type="match status" value="1"/>
</dbReference>
<evidence type="ECO:0000256" key="10">
    <source>
        <dbReference type="ARBA" id="ARBA00022696"/>
    </source>
</evidence>
<dbReference type="Gene3D" id="4.10.740.10">
    <property type="entry name" value="Coagulation Factor IX"/>
    <property type="match status" value="1"/>
</dbReference>
<evidence type="ECO:0000256" key="21">
    <source>
        <dbReference type="ARBA" id="ARBA00056668"/>
    </source>
</evidence>
<keyword evidence="5" id="KW-0301">Gamma-carboxyglutamic acid</keyword>
<dbReference type="InterPro" id="IPR000152">
    <property type="entry name" value="EGF-type_Asp/Asn_hydroxyl_site"/>
</dbReference>
<dbReference type="PROSITE" id="PS00135">
    <property type="entry name" value="TRYPSIN_SER"/>
    <property type="match status" value="1"/>
</dbReference>
<evidence type="ECO:0000256" key="9">
    <source>
        <dbReference type="ARBA" id="ARBA00022685"/>
    </source>
</evidence>
<comment type="caution">
    <text evidence="23">Lacks conserved residue(s) required for the propagation of feature annotation.</text>
</comment>
<dbReference type="GO" id="GO:0007596">
    <property type="term" value="P:blood coagulation"/>
    <property type="evidence" value="ECO:0007669"/>
    <property type="project" value="UniProtKB-KW"/>
</dbReference>
<evidence type="ECO:0000256" key="15">
    <source>
        <dbReference type="ARBA" id="ARBA00022837"/>
    </source>
</evidence>